<keyword evidence="3" id="KW-1185">Reference proteome</keyword>
<keyword evidence="2" id="KW-0808">Transferase</keyword>
<dbReference type="PROSITE" id="PS51186">
    <property type="entry name" value="GNAT"/>
    <property type="match status" value="1"/>
</dbReference>
<dbReference type="AlphaFoldDB" id="A0A315ZBD8"/>
<dbReference type="Pfam" id="PF13302">
    <property type="entry name" value="Acetyltransf_3"/>
    <property type="match status" value="1"/>
</dbReference>
<dbReference type="Gene3D" id="3.40.630.30">
    <property type="match status" value="1"/>
</dbReference>
<accession>A0A315ZBD8</accession>
<evidence type="ECO:0000313" key="3">
    <source>
        <dbReference type="Proteomes" id="UP000245535"/>
    </source>
</evidence>
<dbReference type="PANTHER" id="PTHR43415">
    <property type="entry name" value="SPERMIDINE N(1)-ACETYLTRANSFERASE"/>
    <property type="match status" value="1"/>
</dbReference>
<proteinExistence type="predicted"/>
<evidence type="ECO:0000313" key="2">
    <source>
        <dbReference type="EMBL" id="PWJ42861.1"/>
    </source>
</evidence>
<dbReference type="SUPFAM" id="SSF55729">
    <property type="entry name" value="Acyl-CoA N-acyltransferases (Nat)"/>
    <property type="match status" value="1"/>
</dbReference>
<dbReference type="InterPro" id="IPR000182">
    <property type="entry name" value="GNAT_dom"/>
</dbReference>
<reference evidence="2 3" key="1">
    <citation type="submission" date="2018-03" db="EMBL/GenBank/DDBJ databases">
        <title>Genomic Encyclopedia of Archaeal and Bacterial Type Strains, Phase II (KMG-II): from individual species to whole genera.</title>
        <authorList>
            <person name="Goeker M."/>
        </authorList>
    </citation>
    <scope>NUCLEOTIDE SEQUENCE [LARGE SCALE GENOMIC DNA]</scope>
    <source>
        <strain evidence="2 3">DSM 28229</strain>
    </source>
</reference>
<evidence type="ECO:0000259" key="1">
    <source>
        <dbReference type="PROSITE" id="PS51186"/>
    </source>
</evidence>
<dbReference type="GO" id="GO:0016747">
    <property type="term" value="F:acyltransferase activity, transferring groups other than amino-acyl groups"/>
    <property type="evidence" value="ECO:0007669"/>
    <property type="project" value="InterPro"/>
</dbReference>
<comment type="caution">
    <text evidence="2">The sequence shown here is derived from an EMBL/GenBank/DDBJ whole genome shotgun (WGS) entry which is preliminary data.</text>
</comment>
<dbReference type="PANTHER" id="PTHR43415:SF3">
    <property type="entry name" value="GNAT-FAMILY ACETYLTRANSFERASE"/>
    <property type="match status" value="1"/>
</dbReference>
<sequence length="209" mass="24083">MLNISYNTRIMEHQNNSFLLGEKVYLRAFEEGDETMIARIENHPDPRTTLFYALPTSVKQQLHKTEKQLSDPNSILFTICSKHNDVAIGQTAFFRIDWIGRMAVFYIGIADKENWSKGYGSETVALMLEYAFDTLNLNRVHLHVAAENKAAVAVYKKCGFIQEGTLREAMFRNGQYSDFYVMGCLKKDWKEVQTASLQNYTSDKRTQLN</sequence>
<dbReference type="EMBL" id="QGDO01000002">
    <property type="protein sequence ID" value="PWJ42861.1"/>
    <property type="molecule type" value="Genomic_DNA"/>
</dbReference>
<dbReference type="InterPro" id="IPR016181">
    <property type="entry name" value="Acyl_CoA_acyltransferase"/>
</dbReference>
<organism evidence="2 3">
    <name type="scientific">Sediminitomix flava</name>
    <dbReference type="NCBI Taxonomy" id="379075"/>
    <lineage>
        <taxon>Bacteria</taxon>
        <taxon>Pseudomonadati</taxon>
        <taxon>Bacteroidota</taxon>
        <taxon>Cytophagia</taxon>
        <taxon>Cytophagales</taxon>
        <taxon>Flammeovirgaceae</taxon>
        <taxon>Sediminitomix</taxon>
    </lineage>
</organism>
<dbReference type="Proteomes" id="UP000245535">
    <property type="component" value="Unassembled WGS sequence"/>
</dbReference>
<protein>
    <submittedName>
        <fullName evidence="2">RimJ/RimL family protein N-acetyltransferase</fullName>
    </submittedName>
</protein>
<name>A0A315ZBD8_SEDFL</name>
<gene>
    <name evidence="2" type="ORF">BC781_102407</name>
</gene>
<feature type="domain" description="N-acetyltransferase" evidence="1">
    <location>
        <begin position="24"/>
        <end position="187"/>
    </location>
</feature>